<dbReference type="EMBL" id="CAICTM010000299">
    <property type="protein sequence ID" value="CAB9507295.1"/>
    <property type="molecule type" value="Genomic_DNA"/>
</dbReference>
<evidence type="ECO:0000259" key="6">
    <source>
        <dbReference type="Pfam" id="PF04116"/>
    </source>
</evidence>
<dbReference type="OrthoDB" id="43224at2759"/>
<keyword evidence="8" id="KW-1185">Reference proteome</keyword>
<dbReference type="InterPro" id="IPR050307">
    <property type="entry name" value="Sterol_Desaturase_Related"/>
</dbReference>
<keyword evidence="3 5" id="KW-1133">Transmembrane helix</keyword>
<dbReference type="Proteomes" id="UP001153069">
    <property type="component" value="Unassembled WGS sequence"/>
</dbReference>
<dbReference type="AlphaFoldDB" id="A0A9N8HCF9"/>
<keyword evidence="2 5" id="KW-0812">Transmembrane</keyword>
<sequence>MQNIVDTVMNAFSDKQQIIDTVKDTFDFPPGEVESTFMKGLEIVNVTIIVTIILELYSLDTTKIIWAKDKSLYLQAVALNFVNHYLYGIPVYMVAALFFVRKVDEEYSAAFVALQTLGVMAVHSLCYYEMHKTFHTFPKLYKYHKFHHRFHTHVTPMVANAVGFVEYMLAYVVPFAVAGAIVRPYADCLILAVYITSLTNLSIHTPKIEAWSEKNMPSWLVSTHDHLEHHKKLTVHYGAPTLNVDWAVAKLNGGGRKVQ</sequence>
<dbReference type="Pfam" id="PF04116">
    <property type="entry name" value="FA_hydroxylase"/>
    <property type="match status" value="1"/>
</dbReference>
<accession>A0A9N8HCF9</accession>
<evidence type="ECO:0000256" key="2">
    <source>
        <dbReference type="ARBA" id="ARBA00022692"/>
    </source>
</evidence>
<evidence type="ECO:0000256" key="1">
    <source>
        <dbReference type="ARBA" id="ARBA00004370"/>
    </source>
</evidence>
<protein>
    <recommendedName>
        <fullName evidence="6">Fatty acid hydroxylase domain-containing protein</fullName>
    </recommendedName>
</protein>
<evidence type="ECO:0000313" key="8">
    <source>
        <dbReference type="Proteomes" id="UP001153069"/>
    </source>
</evidence>
<gene>
    <name evidence="7" type="ORF">SEMRO_300_G111720.1</name>
</gene>
<evidence type="ECO:0000313" key="7">
    <source>
        <dbReference type="EMBL" id="CAB9507295.1"/>
    </source>
</evidence>
<comment type="subcellular location">
    <subcellularLocation>
        <location evidence="1">Membrane</location>
    </subcellularLocation>
</comment>
<dbReference type="GO" id="GO:0016491">
    <property type="term" value="F:oxidoreductase activity"/>
    <property type="evidence" value="ECO:0007669"/>
    <property type="project" value="InterPro"/>
</dbReference>
<dbReference type="GO" id="GO:0008610">
    <property type="term" value="P:lipid biosynthetic process"/>
    <property type="evidence" value="ECO:0007669"/>
    <property type="project" value="InterPro"/>
</dbReference>
<comment type="caution">
    <text evidence="7">The sequence shown here is derived from an EMBL/GenBank/DDBJ whole genome shotgun (WGS) entry which is preliminary data.</text>
</comment>
<proteinExistence type="predicted"/>
<feature type="transmembrane region" description="Helical" evidence="5">
    <location>
        <begin position="107"/>
        <end position="128"/>
    </location>
</feature>
<name>A0A9N8HCF9_9STRA</name>
<dbReference type="PANTHER" id="PTHR11863">
    <property type="entry name" value="STEROL DESATURASE"/>
    <property type="match status" value="1"/>
</dbReference>
<reference evidence="7" key="1">
    <citation type="submission" date="2020-06" db="EMBL/GenBank/DDBJ databases">
        <authorList>
            <consortium name="Plant Systems Biology data submission"/>
        </authorList>
    </citation>
    <scope>NUCLEOTIDE SEQUENCE</scope>
    <source>
        <strain evidence="7">D6</strain>
    </source>
</reference>
<dbReference type="GO" id="GO:0016020">
    <property type="term" value="C:membrane"/>
    <property type="evidence" value="ECO:0007669"/>
    <property type="project" value="UniProtKB-SubCell"/>
</dbReference>
<evidence type="ECO:0000256" key="4">
    <source>
        <dbReference type="ARBA" id="ARBA00023136"/>
    </source>
</evidence>
<dbReference type="InterPro" id="IPR006694">
    <property type="entry name" value="Fatty_acid_hydroxylase"/>
</dbReference>
<keyword evidence="4 5" id="KW-0472">Membrane</keyword>
<evidence type="ECO:0000256" key="5">
    <source>
        <dbReference type="SAM" id="Phobius"/>
    </source>
</evidence>
<evidence type="ECO:0000256" key="3">
    <source>
        <dbReference type="ARBA" id="ARBA00022989"/>
    </source>
</evidence>
<organism evidence="7 8">
    <name type="scientific">Seminavis robusta</name>
    <dbReference type="NCBI Taxonomy" id="568900"/>
    <lineage>
        <taxon>Eukaryota</taxon>
        <taxon>Sar</taxon>
        <taxon>Stramenopiles</taxon>
        <taxon>Ochrophyta</taxon>
        <taxon>Bacillariophyta</taxon>
        <taxon>Bacillariophyceae</taxon>
        <taxon>Bacillariophycidae</taxon>
        <taxon>Naviculales</taxon>
        <taxon>Naviculaceae</taxon>
        <taxon>Seminavis</taxon>
    </lineage>
</organism>
<feature type="domain" description="Fatty acid hydroxylase" evidence="6">
    <location>
        <begin position="118"/>
        <end position="246"/>
    </location>
</feature>
<feature type="transmembrane region" description="Helical" evidence="5">
    <location>
        <begin position="72"/>
        <end position="95"/>
    </location>
</feature>
<dbReference type="GO" id="GO:0005506">
    <property type="term" value="F:iron ion binding"/>
    <property type="evidence" value="ECO:0007669"/>
    <property type="project" value="InterPro"/>
</dbReference>